<dbReference type="EMBL" id="CM014080">
    <property type="protein sequence ID" value="TKS69268.1"/>
    <property type="molecule type" value="Genomic_DNA"/>
</dbReference>
<evidence type="ECO:0000313" key="2">
    <source>
        <dbReference type="EMBL" id="TKS69268.1"/>
    </source>
</evidence>
<sequence length="222" mass="25352">MPTRRKRKQGSEVDDDGDSVLRSERPDPRSEEECSDIDVESPTSTFNTVPQKGRKRGREVDDDGCSDPKKRPDPYVWDGSSDADDESPETSRAKRPSSKKKRGKRNKAEKKKDLIVGESPEISPAKRPSSKKKTGKQNKAEKKKEPPKVKVRRPWSEAERKVVEKHLGKFMAERRVPGKEDCMRCINEGKVLGQRSWKDVKDFVRNTIVTLNTRSASRKLKH</sequence>
<dbReference type="Proteomes" id="UP000298787">
    <property type="component" value="Chromosome 3"/>
</dbReference>
<feature type="region of interest" description="Disordered" evidence="1">
    <location>
        <begin position="1"/>
        <end position="157"/>
    </location>
</feature>
<keyword evidence="3" id="KW-1185">Reference proteome</keyword>
<organism evidence="2 3">
    <name type="scientific">Collichthys lucidus</name>
    <name type="common">Big head croaker</name>
    <name type="synonym">Sciaena lucida</name>
    <dbReference type="NCBI Taxonomy" id="240159"/>
    <lineage>
        <taxon>Eukaryota</taxon>
        <taxon>Metazoa</taxon>
        <taxon>Chordata</taxon>
        <taxon>Craniata</taxon>
        <taxon>Vertebrata</taxon>
        <taxon>Euteleostomi</taxon>
        <taxon>Actinopterygii</taxon>
        <taxon>Neopterygii</taxon>
        <taxon>Teleostei</taxon>
        <taxon>Neoteleostei</taxon>
        <taxon>Acanthomorphata</taxon>
        <taxon>Eupercaria</taxon>
        <taxon>Sciaenidae</taxon>
        <taxon>Collichthys</taxon>
    </lineage>
</organism>
<feature type="compositionally biased region" description="Basic and acidic residues" evidence="1">
    <location>
        <begin position="138"/>
        <end position="157"/>
    </location>
</feature>
<dbReference type="PANTHER" id="PTHR33480:SF5">
    <property type="entry name" value="SI:DKEY-51D8.9"/>
    <property type="match status" value="1"/>
</dbReference>
<dbReference type="AlphaFoldDB" id="A0A4U5U653"/>
<feature type="compositionally biased region" description="Basic and acidic residues" evidence="1">
    <location>
        <begin position="19"/>
        <end position="32"/>
    </location>
</feature>
<feature type="compositionally biased region" description="Polar residues" evidence="1">
    <location>
        <begin position="41"/>
        <end position="50"/>
    </location>
</feature>
<name>A0A4U5U653_COLLU</name>
<gene>
    <name evidence="2" type="ORF">D9C73_003332</name>
</gene>
<evidence type="ECO:0000256" key="1">
    <source>
        <dbReference type="SAM" id="MobiDB-lite"/>
    </source>
</evidence>
<dbReference type="PANTHER" id="PTHR33480">
    <property type="entry name" value="SET DOMAIN-CONTAINING PROTEIN-RELATED"/>
    <property type="match status" value="1"/>
</dbReference>
<protein>
    <submittedName>
        <fullName evidence="2">Uncharacterized protein</fullName>
    </submittedName>
</protein>
<accession>A0A4U5U653</accession>
<evidence type="ECO:0000313" key="3">
    <source>
        <dbReference type="Proteomes" id="UP000298787"/>
    </source>
</evidence>
<proteinExistence type="predicted"/>
<feature type="compositionally biased region" description="Basic residues" evidence="1">
    <location>
        <begin position="93"/>
        <end position="109"/>
    </location>
</feature>
<reference evidence="2 3" key="1">
    <citation type="submission" date="2019-01" db="EMBL/GenBank/DDBJ databases">
        <title>Genome Assembly of Collichthys lucidus.</title>
        <authorList>
            <person name="Cai M."/>
            <person name="Xiao S."/>
        </authorList>
    </citation>
    <scope>NUCLEOTIDE SEQUENCE [LARGE SCALE GENOMIC DNA]</scope>
    <source>
        <strain evidence="2">JT15FE1705JMU</strain>
        <tissue evidence="2">Muscle</tissue>
    </source>
</reference>